<dbReference type="InterPro" id="IPR051138">
    <property type="entry name" value="PIM_Ser/Thr_kinase"/>
</dbReference>
<evidence type="ECO:0000256" key="6">
    <source>
        <dbReference type="ARBA" id="ARBA00022741"/>
    </source>
</evidence>
<comment type="catalytic activity">
    <reaction evidence="9">
        <text>L-threonyl-[protein] + ATP = O-phospho-L-threonyl-[protein] + ADP + H(+)</text>
        <dbReference type="Rhea" id="RHEA:46608"/>
        <dbReference type="Rhea" id="RHEA-COMP:11060"/>
        <dbReference type="Rhea" id="RHEA-COMP:11605"/>
        <dbReference type="ChEBI" id="CHEBI:15378"/>
        <dbReference type="ChEBI" id="CHEBI:30013"/>
        <dbReference type="ChEBI" id="CHEBI:30616"/>
        <dbReference type="ChEBI" id="CHEBI:61977"/>
        <dbReference type="ChEBI" id="CHEBI:456216"/>
        <dbReference type="EC" id="2.7.11.1"/>
    </reaction>
</comment>
<reference evidence="12" key="2">
    <citation type="submission" date="2025-09" db="UniProtKB">
        <authorList>
            <consortium name="Ensembl"/>
        </authorList>
    </citation>
    <scope>IDENTIFICATION</scope>
</reference>
<dbReference type="GeneTree" id="ENSGT00940000174849"/>
<keyword evidence="7" id="KW-0418">Kinase</keyword>
<keyword evidence="6" id="KW-0547">Nucleotide-binding</keyword>
<keyword evidence="8" id="KW-0067">ATP-binding</keyword>
<evidence type="ECO:0000256" key="7">
    <source>
        <dbReference type="ARBA" id="ARBA00022777"/>
    </source>
</evidence>
<comment type="subcellular location">
    <subcellularLocation>
        <location evidence="1">Host cell</location>
    </subcellularLocation>
</comment>
<sequence length="273" mass="30809">MTPTKLLLPLSPVTKLVHIKHDNKAKYLELDLLGEGGVGAVYAGRRKADNLPVSITYIFLDLMHTTCSVPFEVLVIKAGIGASSEEKSAAVLILDWYELEEEVLLVMERPVPCVNLLKYVEENDGCMKKVFEFGIPVLRTLKMHANGVFHRDIKSENLTSSSSSGMTALLFLCDDFDFSLSLFLILSFCLCRVFIPPELFIHKKCEAQTFVTSKFLYCRNFLELCLTQSPKERGTLEQIQMCPRHHVFSCLCCGQLLPQRSYKSVPAKNKKVH</sequence>
<dbReference type="SMART" id="SM00220">
    <property type="entry name" value="S_TKc"/>
    <property type="match status" value="1"/>
</dbReference>
<dbReference type="Gene3D" id="3.30.200.20">
    <property type="entry name" value="Phosphorylase Kinase, domain 1"/>
    <property type="match status" value="1"/>
</dbReference>
<evidence type="ECO:0000256" key="10">
    <source>
        <dbReference type="ARBA" id="ARBA00048679"/>
    </source>
</evidence>
<evidence type="ECO:0000256" key="4">
    <source>
        <dbReference type="ARBA" id="ARBA00022527"/>
    </source>
</evidence>
<proteinExistence type="inferred from homology"/>
<dbReference type="SUPFAM" id="SSF56112">
    <property type="entry name" value="Protein kinase-like (PK-like)"/>
    <property type="match status" value="1"/>
</dbReference>
<dbReference type="PANTHER" id="PTHR22984:SF25">
    <property type="entry name" value="PROTEIN KINASE DOMAIN-CONTAINING PROTEIN"/>
    <property type="match status" value="1"/>
</dbReference>
<keyword evidence="5" id="KW-0808">Transferase</keyword>
<dbReference type="GO" id="GO:0004674">
    <property type="term" value="F:protein serine/threonine kinase activity"/>
    <property type="evidence" value="ECO:0007669"/>
    <property type="project" value="UniProtKB-KW"/>
</dbReference>
<evidence type="ECO:0000256" key="9">
    <source>
        <dbReference type="ARBA" id="ARBA00047899"/>
    </source>
</evidence>
<keyword evidence="4" id="KW-0723">Serine/threonine-protein kinase</keyword>
<evidence type="ECO:0000256" key="5">
    <source>
        <dbReference type="ARBA" id="ARBA00022679"/>
    </source>
</evidence>
<evidence type="ECO:0000256" key="8">
    <source>
        <dbReference type="ARBA" id="ARBA00022840"/>
    </source>
</evidence>
<dbReference type="AlphaFoldDB" id="A0A3Q0RYB8"/>
<dbReference type="InterPro" id="IPR000719">
    <property type="entry name" value="Prot_kinase_dom"/>
</dbReference>
<name>A0A3Q0RYB8_AMPCI</name>
<dbReference type="GO" id="GO:0005524">
    <property type="term" value="F:ATP binding"/>
    <property type="evidence" value="ECO:0007669"/>
    <property type="project" value="UniProtKB-KW"/>
</dbReference>
<dbReference type="GO" id="GO:0043657">
    <property type="term" value="C:host cell"/>
    <property type="evidence" value="ECO:0007669"/>
    <property type="project" value="UniProtKB-SubCell"/>
</dbReference>
<accession>A0A3Q0RYB8</accession>
<evidence type="ECO:0000313" key="12">
    <source>
        <dbReference type="Ensembl" id="ENSACIP00000015442.1"/>
    </source>
</evidence>
<dbReference type="InterPro" id="IPR011009">
    <property type="entry name" value="Kinase-like_dom_sf"/>
</dbReference>
<comment type="catalytic activity">
    <reaction evidence="10">
        <text>L-seryl-[protein] + ATP = O-phospho-L-seryl-[protein] + ADP + H(+)</text>
        <dbReference type="Rhea" id="RHEA:17989"/>
        <dbReference type="Rhea" id="RHEA-COMP:9863"/>
        <dbReference type="Rhea" id="RHEA-COMP:11604"/>
        <dbReference type="ChEBI" id="CHEBI:15378"/>
        <dbReference type="ChEBI" id="CHEBI:29999"/>
        <dbReference type="ChEBI" id="CHEBI:30616"/>
        <dbReference type="ChEBI" id="CHEBI:83421"/>
        <dbReference type="ChEBI" id="CHEBI:456216"/>
        <dbReference type="EC" id="2.7.11.1"/>
    </reaction>
</comment>
<evidence type="ECO:0000259" key="11">
    <source>
        <dbReference type="PROSITE" id="PS50011"/>
    </source>
</evidence>
<dbReference type="EC" id="2.7.11.1" evidence="3"/>
<comment type="similarity">
    <text evidence="2">Belongs to the protein kinase superfamily. CAMK Ser/Thr protein kinase family. PIM subfamily.</text>
</comment>
<organism evidence="12 13">
    <name type="scientific">Amphilophus citrinellus</name>
    <name type="common">Midas cichlid</name>
    <name type="synonym">Cichlasoma citrinellum</name>
    <dbReference type="NCBI Taxonomy" id="61819"/>
    <lineage>
        <taxon>Eukaryota</taxon>
        <taxon>Metazoa</taxon>
        <taxon>Chordata</taxon>
        <taxon>Craniata</taxon>
        <taxon>Vertebrata</taxon>
        <taxon>Euteleostomi</taxon>
        <taxon>Actinopterygii</taxon>
        <taxon>Neopterygii</taxon>
        <taxon>Teleostei</taxon>
        <taxon>Neoteleostei</taxon>
        <taxon>Acanthomorphata</taxon>
        <taxon>Ovalentaria</taxon>
        <taxon>Cichlomorphae</taxon>
        <taxon>Cichliformes</taxon>
        <taxon>Cichlidae</taxon>
        <taxon>New World cichlids</taxon>
        <taxon>Cichlasomatinae</taxon>
        <taxon>Heroini</taxon>
        <taxon>Amphilophus</taxon>
    </lineage>
</organism>
<dbReference type="Pfam" id="PF00069">
    <property type="entry name" value="Pkinase"/>
    <property type="match status" value="1"/>
</dbReference>
<dbReference type="Ensembl" id="ENSACIT00000015852.1">
    <property type="protein sequence ID" value="ENSACIP00000015442.1"/>
    <property type="gene ID" value="ENSACIG00000011985.1"/>
</dbReference>
<dbReference type="PROSITE" id="PS50011">
    <property type="entry name" value="PROTEIN_KINASE_DOM"/>
    <property type="match status" value="1"/>
</dbReference>
<evidence type="ECO:0000313" key="13">
    <source>
        <dbReference type="Proteomes" id="UP000261340"/>
    </source>
</evidence>
<evidence type="ECO:0000256" key="3">
    <source>
        <dbReference type="ARBA" id="ARBA00012513"/>
    </source>
</evidence>
<feature type="domain" description="Protein kinase" evidence="11">
    <location>
        <begin position="27"/>
        <end position="273"/>
    </location>
</feature>
<dbReference type="Proteomes" id="UP000261340">
    <property type="component" value="Unplaced"/>
</dbReference>
<protein>
    <recommendedName>
        <fullName evidence="3">non-specific serine/threonine protein kinase</fullName>
        <ecNumber evidence="3">2.7.11.1</ecNumber>
    </recommendedName>
</protein>
<reference evidence="12" key="1">
    <citation type="submission" date="2025-08" db="UniProtKB">
        <authorList>
            <consortium name="Ensembl"/>
        </authorList>
    </citation>
    <scope>IDENTIFICATION</scope>
</reference>
<keyword evidence="13" id="KW-1185">Reference proteome</keyword>
<dbReference type="PANTHER" id="PTHR22984">
    <property type="entry name" value="SERINE/THREONINE-PROTEIN KINASE PIM"/>
    <property type="match status" value="1"/>
</dbReference>
<evidence type="ECO:0000256" key="1">
    <source>
        <dbReference type="ARBA" id="ARBA00004340"/>
    </source>
</evidence>
<dbReference type="GO" id="GO:0005737">
    <property type="term" value="C:cytoplasm"/>
    <property type="evidence" value="ECO:0007669"/>
    <property type="project" value="TreeGrafter"/>
</dbReference>
<evidence type="ECO:0000256" key="2">
    <source>
        <dbReference type="ARBA" id="ARBA00005505"/>
    </source>
</evidence>